<proteinExistence type="predicted"/>
<protein>
    <submittedName>
        <fullName evidence="1">Uncharacterized protein</fullName>
    </submittedName>
</protein>
<dbReference type="AlphaFoldDB" id="D1PSZ6"/>
<evidence type="ECO:0000313" key="2">
    <source>
        <dbReference type="Proteomes" id="UP000003160"/>
    </source>
</evidence>
<comment type="caution">
    <text evidence="1">The sequence shown here is derived from an EMBL/GenBank/DDBJ whole genome shotgun (WGS) entry which is preliminary data.</text>
</comment>
<evidence type="ECO:0000313" key="1">
    <source>
        <dbReference type="EMBL" id="EFA45490.1"/>
    </source>
</evidence>
<dbReference type="HOGENOM" id="CLU_3083150_0_0_10"/>
<sequence>MSEQYMFARNEVTISQAYCKHFFIRNFPDKQSSEFRLFKNKDTSCPKFAKFA</sequence>
<accession>D1PSZ6</accession>
<dbReference type="Proteomes" id="UP000003160">
    <property type="component" value="Unassembled WGS sequence"/>
</dbReference>
<organism evidence="1 2">
    <name type="scientific">Hallella bergensis DSM 17361</name>
    <dbReference type="NCBI Taxonomy" id="585502"/>
    <lineage>
        <taxon>Bacteria</taxon>
        <taxon>Pseudomonadati</taxon>
        <taxon>Bacteroidota</taxon>
        <taxon>Bacteroidia</taxon>
        <taxon>Bacteroidales</taxon>
        <taxon>Prevotellaceae</taxon>
        <taxon>Hallella</taxon>
    </lineage>
</organism>
<dbReference type="EMBL" id="ACKS01000009">
    <property type="protein sequence ID" value="EFA45490.1"/>
    <property type="molecule type" value="Genomic_DNA"/>
</dbReference>
<gene>
    <name evidence="1" type="ORF">HMPREF0645_0081</name>
</gene>
<keyword evidence="2" id="KW-1185">Reference proteome</keyword>
<reference evidence="1 2" key="1">
    <citation type="submission" date="2009-10" db="EMBL/GenBank/DDBJ databases">
        <authorList>
            <person name="Qin X."/>
            <person name="Bachman B."/>
            <person name="Battles P."/>
            <person name="Bell A."/>
            <person name="Bess C."/>
            <person name="Bickham C."/>
            <person name="Chaboub L."/>
            <person name="Chen D."/>
            <person name="Coyle M."/>
            <person name="Deiros D.R."/>
            <person name="Dinh H."/>
            <person name="Forbes L."/>
            <person name="Fowler G."/>
            <person name="Francisco L."/>
            <person name="Fu Q."/>
            <person name="Gubbala S."/>
            <person name="Hale W."/>
            <person name="Han Y."/>
            <person name="Hemphill L."/>
            <person name="Highlander S.K."/>
            <person name="Hirani K."/>
            <person name="Hogues M."/>
            <person name="Jackson L."/>
            <person name="Jakkamsetti A."/>
            <person name="Javaid M."/>
            <person name="Jiang H."/>
            <person name="Korchina V."/>
            <person name="Kovar C."/>
            <person name="Lara F."/>
            <person name="Lee S."/>
            <person name="Mata R."/>
            <person name="Mathew T."/>
            <person name="Moen C."/>
            <person name="Morales K."/>
            <person name="Munidasa M."/>
            <person name="Nazareth L."/>
            <person name="Ngo R."/>
            <person name="Nguyen L."/>
            <person name="Okwuonu G."/>
            <person name="Ongeri F."/>
            <person name="Patil S."/>
            <person name="Petrosino J."/>
            <person name="Pham C."/>
            <person name="Pham P."/>
            <person name="Pu L.-L."/>
            <person name="Puazo M."/>
            <person name="Raj R."/>
            <person name="Reid J."/>
            <person name="Rouhana J."/>
            <person name="Saada N."/>
            <person name="Shang Y."/>
            <person name="Simmons D."/>
            <person name="Thornton R."/>
            <person name="Warren J."/>
            <person name="Weissenberger G."/>
            <person name="Zhang J."/>
            <person name="Zhang L."/>
            <person name="Zhou C."/>
            <person name="Zhu D."/>
            <person name="Muzny D."/>
            <person name="Worley K."/>
            <person name="Gibbs R."/>
        </authorList>
    </citation>
    <scope>NUCLEOTIDE SEQUENCE [LARGE SCALE GENOMIC DNA]</scope>
    <source>
        <strain evidence="1 2">DSM 17361</strain>
    </source>
</reference>
<name>D1PSZ6_9BACT</name>